<feature type="repeat" description="WD" evidence="4">
    <location>
        <begin position="321"/>
        <end position="362"/>
    </location>
</feature>
<feature type="domain" description="Autophagy-related protein 16" evidence="6">
    <location>
        <begin position="13"/>
        <end position="209"/>
    </location>
</feature>
<name>A0A1Y1MV28_PHOPY</name>
<dbReference type="Gene3D" id="2.130.10.10">
    <property type="entry name" value="YVTN repeat-like/Quinoprotein amine dehydrogenase"/>
    <property type="match status" value="3"/>
</dbReference>
<organism evidence="7">
    <name type="scientific">Photinus pyralis</name>
    <name type="common">Common eastern firefly</name>
    <name type="synonym">Lampyris pyralis</name>
    <dbReference type="NCBI Taxonomy" id="7054"/>
    <lineage>
        <taxon>Eukaryota</taxon>
        <taxon>Metazoa</taxon>
        <taxon>Ecdysozoa</taxon>
        <taxon>Arthropoda</taxon>
        <taxon>Hexapoda</taxon>
        <taxon>Insecta</taxon>
        <taxon>Pterygota</taxon>
        <taxon>Neoptera</taxon>
        <taxon>Endopterygota</taxon>
        <taxon>Coleoptera</taxon>
        <taxon>Polyphaga</taxon>
        <taxon>Elateriformia</taxon>
        <taxon>Elateroidea</taxon>
        <taxon>Lampyridae</taxon>
        <taxon>Lampyrinae</taxon>
        <taxon>Photinus</taxon>
    </lineage>
</organism>
<sequence length="573" mass="64340">MASTEESSWRNAIFTQLQFRNRSQTEYFQDLIAAHNRLFENVDTLRNENLHLSLQNEKLRTEAVASGSSTTGSNSASEARLTERIQFLEQKLLSQQEELTELHRRKGENAQQIIDLNIKLQEKEKLLSNKEISLADSAACISSLRAEIRMYQSSIRELENLNQTIRDEHQALQLAFASLEEKLRKLQEENRQLLDRLIHYKTKDAEKMNEENDNFLNDVTRGFQLSSFRLFRKKHAKVQKELEEACKDVRAVNMDDVQEGLGPMFTSALPTKVTVKFDAHEGEVNAVKWGPDQHIVATGGADRKVQLWDISKGTFKSRGVLVGSNAAVMSVEFDCTGTLVLGASNDFASRVWSIADQRLRHTLTGHSGKVMAGKFLGEQTKVVTGSYDRTLKIWDLRSRACIGTKFAGSSCNDLVTVDGAGTTFISGHFDKTVRFWDIRSDYPTHDMCLQGKVTSLDLSRDSNYLISCVRDDTLKLIDLRMNQIILSFSCDDFKVGCDWSRATFSPDGQYVAVGSADGSVFIWGVATAKVETVLKDHGVGLFSRSAVTATSWNPFGTYLISVDRSKRAVVWGD</sequence>
<dbReference type="SUPFAM" id="SSF50978">
    <property type="entry name" value="WD40 repeat-like"/>
    <property type="match status" value="1"/>
</dbReference>
<reference evidence="7" key="1">
    <citation type="journal article" date="2016" name="Sci. Rep.">
        <title>Molecular characterization of firefly nuptial gifts: a multi-omics approach sheds light on postcopulatory sexual selection.</title>
        <authorList>
            <person name="Al-Wathiqui N."/>
            <person name="Fallon T.R."/>
            <person name="South A."/>
            <person name="Weng J.K."/>
            <person name="Lewis S.M."/>
        </authorList>
    </citation>
    <scope>NUCLEOTIDE SEQUENCE</scope>
</reference>
<dbReference type="PANTHER" id="PTHR19878:SF8">
    <property type="entry name" value="AUTOPHAGY-RELATED 16, ISOFORM F"/>
    <property type="match status" value="1"/>
</dbReference>
<dbReference type="CDD" id="cd22887">
    <property type="entry name" value="Atg16_CCD"/>
    <property type="match status" value="1"/>
</dbReference>
<feature type="repeat" description="WD" evidence="4">
    <location>
        <begin position="504"/>
        <end position="533"/>
    </location>
</feature>
<dbReference type="PROSITE" id="PS50294">
    <property type="entry name" value="WD_REPEATS_REGION"/>
    <property type="match status" value="2"/>
</dbReference>
<evidence type="ECO:0000256" key="5">
    <source>
        <dbReference type="SAM" id="Coils"/>
    </source>
</evidence>
<feature type="repeat" description="WD" evidence="4">
    <location>
        <begin position="363"/>
        <end position="404"/>
    </location>
</feature>
<dbReference type="CDD" id="cd00200">
    <property type="entry name" value="WD40"/>
    <property type="match status" value="1"/>
</dbReference>
<feature type="repeat" description="WD" evidence="4">
    <location>
        <begin position="277"/>
        <end position="318"/>
    </location>
</feature>
<evidence type="ECO:0000256" key="3">
    <source>
        <dbReference type="ARBA" id="ARBA00022737"/>
    </source>
</evidence>
<evidence type="ECO:0000256" key="4">
    <source>
        <dbReference type="PROSITE-ProRule" id="PRU00221"/>
    </source>
</evidence>
<dbReference type="PROSITE" id="PS50082">
    <property type="entry name" value="WD_REPEATS_2"/>
    <property type="match status" value="5"/>
</dbReference>
<dbReference type="InterPro" id="IPR019775">
    <property type="entry name" value="WD40_repeat_CS"/>
</dbReference>
<evidence type="ECO:0000313" key="7">
    <source>
        <dbReference type="EMBL" id="JAV87227.1"/>
    </source>
</evidence>
<accession>A0A1Y1MV28</accession>
<dbReference type="GO" id="GO:0000045">
    <property type="term" value="P:autophagosome assembly"/>
    <property type="evidence" value="ECO:0007669"/>
    <property type="project" value="InterPro"/>
</dbReference>
<dbReference type="GO" id="GO:0034274">
    <property type="term" value="C:Atg12-Atg5-Atg16 complex"/>
    <property type="evidence" value="ECO:0007669"/>
    <property type="project" value="TreeGrafter"/>
</dbReference>
<dbReference type="Pfam" id="PF08614">
    <property type="entry name" value="ATG16"/>
    <property type="match status" value="1"/>
</dbReference>
<dbReference type="InterPro" id="IPR013923">
    <property type="entry name" value="Autophagy-rel_prot_16_dom"/>
</dbReference>
<keyword evidence="2 4" id="KW-0853">WD repeat</keyword>
<dbReference type="EMBL" id="GEZM01026122">
    <property type="protein sequence ID" value="JAV87227.1"/>
    <property type="molecule type" value="Transcribed_RNA"/>
</dbReference>
<proteinExistence type="inferred from homology"/>
<dbReference type="InterPro" id="IPR015943">
    <property type="entry name" value="WD40/YVTN_repeat-like_dom_sf"/>
</dbReference>
<dbReference type="PANTHER" id="PTHR19878">
    <property type="entry name" value="AUTOPHAGY PROTEIN 16-LIKE"/>
    <property type="match status" value="1"/>
</dbReference>
<dbReference type="InterPro" id="IPR045160">
    <property type="entry name" value="ATG16"/>
</dbReference>
<dbReference type="SMART" id="SM00320">
    <property type="entry name" value="WD40"/>
    <property type="match status" value="7"/>
</dbReference>
<protein>
    <recommendedName>
        <fullName evidence="6">Autophagy-related protein 16 domain-containing protein</fullName>
    </recommendedName>
</protein>
<evidence type="ECO:0000256" key="2">
    <source>
        <dbReference type="ARBA" id="ARBA00022574"/>
    </source>
</evidence>
<dbReference type="GO" id="GO:0000421">
    <property type="term" value="C:autophagosome membrane"/>
    <property type="evidence" value="ECO:0007669"/>
    <property type="project" value="TreeGrafter"/>
</dbReference>
<keyword evidence="5" id="KW-0175">Coiled coil</keyword>
<feature type="repeat" description="WD" evidence="4">
    <location>
        <begin position="421"/>
        <end position="446"/>
    </location>
</feature>
<evidence type="ECO:0000259" key="6">
    <source>
        <dbReference type="Pfam" id="PF08614"/>
    </source>
</evidence>
<dbReference type="InterPro" id="IPR036322">
    <property type="entry name" value="WD40_repeat_dom_sf"/>
</dbReference>
<dbReference type="GO" id="GO:0034045">
    <property type="term" value="C:phagophore assembly site membrane"/>
    <property type="evidence" value="ECO:0007669"/>
    <property type="project" value="TreeGrafter"/>
</dbReference>
<evidence type="ECO:0000256" key="1">
    <source>
        <dbReference type="ARBA" id="ARBA00009271"/>
    </source>
</evidence>
<dbReference type="PRINTS" id="PR00320">
    <property type="entry name" value="GPROTEINBRPT"/>
</dbReference>
<comment type="similarity">
    <text evidence="1">Belongs to the WD repeat ATG16 family.</text>
</comment>
<dbReference type="GO" id="GO:0043495">
    <property type="term" value="F:protein-membrane adaptor activity"/>
    <property type="evidence" value="ECO:0007669"/>
    <property type="project" value="TreeGrafter"/>
</dbReference>
<dbReference type="AlphaFoldDB" id="A0A1Y1MV28"/>
<dbReference type="InterPro" id="IPR001680">
    <property type="entry name" value="WD40_rpt"/>
</dbReference>
<feature type="coiled-coil region" evidence="5">
    <location>
        <begin position="42"/>
        <end position="105"/>
    </location>
</feature>
<dbReference type="PROSITE" id="PS00678">
    <property type="entry name" value="WD_REPEATS_1"/>
    <property type="match status" value="2"/>
</dbReference>
<dbReference type="Pfam" id="PF00400">
    <property type="entry name" value="WD40"/>
    <property type="match status" value="5"/>
</dbReference>
<feature type="coiled-coil region" evidence="5">
    <location>
        <begin position="141"/>
        <end position="203"/>
    </location>
</feature>
<dbReference type="InterPro" id="IPR020472">
    <property type="entry name" value="WD40_PAC1"/>
</dbReference>
<keyword evidence="3" id="KW-0677">Repeat</keyword>